<keyword evidence="2" id="KW-1133">Transmembrane helix</keyword>
<protein>
    <submittedName>
        <fullName evidence="3">Uncharacterized protein</fullName>
    </submittedName>
</protein>
<evidence type="ECO:0000256" key="1">
    <source>
        <dbReference type="SAM" id="MobiDB-lite"/>
    </source>
</evidence>
<feature type="transmembrane region" description="Helical" evidence="2">
    <location>
        <begin position="98"/>
        <end position="120"/>
    </location>
</feature>
<feature type="transmembrane region" description="Helical" evidence="2">
    <location>
        <begin position="132"/>
        <end position="152"/>
    </location>
</feature>
<dbReference type="Proteomes" id="UP000054248">
    <property type="component" value="Unassembled WGS sequence"/>
</dbReference>
<keyword evidence="2" id="KW-0812">Transmembrane</keyword>
<keyword evidence="4" id="KW-1185">Reference proteome</keyword>
<dbReference type="Pfam" id="PF14494">
    <property type="entry name" value="DUF4436"/>
    <property type="match status" value="1"/>
</dbReference>
<evidence type="ECO:0000313" key="3">
    <source>
        <dbReference type="EMBL" id="KIO16677.1"/>
    </source>
</evidence>
<accession>A0A0C3L4Y4</accession>
<dbReference type="AlphaFoldDB" id="A0A0C3L4Y4"/>
<evidence type="ECO:0000256" key="2">
    <source>
        <dbReference type="SAM" id="Phobius"/>
    </source>
</evidence>
<feature type="region of interest" description="Disordered" evidence="1">
    <location>
        <begin position="225"/>
        <end position="244"/>
    </location>
</feature>
<dbReference type="InterPro" id="IPR027948">
    <property type="entry name" value="DUF4436"/>
</dbReference>
<reference evidence="3 4" key="1">
    <citation type="submission" date="2014-04" db="EMBL/GenBank/DDBJ databases">
        <authorList>
            <consortium name="DOE Joint Genome Institute"/>
            <person name="Kuo A."/>
            <person name="Girlanda M."/>
            <person name="Perotto S."/>
            <person name="Kohler A."/>
            <person name="Nagy L.G."/>
            <person name="Floudas D."/>
            <person name="Copeland A."/>
            <person name="Barry K.W."/>
            <person name="Cichocki N."/>
            <person name="Veneault-Fourrey C."/>
            <person name="LaButti K."/>
            <person name="Lindquist E.A."/>
            <person name="Lipzen A."/>
            <person name="Lundell T."/>
            <person name="Morin E."/>
            <person name="Murat C."/>
            <person name="Sun H."/>
            <person name="Tunlid A."/>
            <person name="Henrissat B."/>
            <person name="Grigoriev I.V."/>
            <person name="Hibbett D.S."/>
            <person name="Martin F."/>
            <person name="Nordberg H.P."/>
            <person name="Cantor M.N."/>
            <person name="Hua S.X."/>
        </authorList>
    </citation>
    <scope>NUCLEOTIDE SEQUENCE [LARGE SCALE GENOMIC DNA]</scope>
    <source>
        <strain evidence="3 4">MUT 4182</strain>
    </source>
</reference>
<proteinExistence type="predicted"/>
<gene>
    <name evidence="3" type="ORF">M407DRAFT_12696</name>
</gene>
<evidence type="ECO:0000313" key="4">
    <source>
        <dbReference type="Proteomes" id="UP000054248"/>
    </source>
</evidence>
<dbReference type="STRING" id="1051891.A0A0C3L4Y4"/>
<organism evidence="3 4">
    <name type="scientific">Tulasnella calospora MUT 4182</name>
    <dbReference type="NCBI Taxonomy" id="1051891"/>
    <lineage>
        <taxon>Eukaryota</taxon>
        <taxon>Fungi</taxon>
        <taxon>Dikarya</taxon>
        <taxon>Basidiomycota</taxon>
        <taxon>Agaricomycotina</taxon>
        <taxon>Agaricomycetes</taxon>
        <taxon>Cantharellales</taxon>
        <taxon>Tulasnellaceae</taxon>
        <taxon>Tulasnella</taxon>
    </lineage>
</organism>
<keyword evidence="2" id="KW-0472">Membrane</keyword>
<sequence length="244" mass="26989">MGIPYEQTLQTTHQFSIRPAAYNWRANSQAYPFDSYTVFTTFLALDPVTGNSRKILGVSLTGTVPNFQVDMHSRPVTNGAYPYEWRTITVKISRAQIVMAYAFLIWAINWLMTGVVMWITISAVQGRRRIPADLFGIPITALFALPTVRSIMPGAPFFGCILDYGGIILNLAVLAICSVALLLSVIARDAREFYSPEVRPKSLLGERPERPKSFIGRVFKRKNSAVPDERANGRSGGGLGLSTV</sequence>
<name>A0A0C3L4Y4_9AGAM</name>
<dbReference type="HOGENOM" id="CLU_1138725_0_0_1"/>
<dbReference type="EMBL" id="KN823506">
    <property type="protein sequence ID" value="KIO16677.1"/>
    <property type="molecule type" value="Genomic_DNA"/>
</dbReference>
<feature type="compositionally biased region" description="Gly residues" evidence="1">
    <location>
        <begin position="234"/>
        <end position="244"/>
    </location>
</feature>
<reference evidence="4" key="2">
    <citation type="submission" date="2015-01" db="EMBL/GenBank/DDBJ databases">
        <title>Evolutionary Origins and Diversification of the Mycorrhizal Mutualists.</title>
        <authorList>
            <consortium name="DOE Joint Genome Institute"/>
            <consortium name="Mycorrhizal Genomics Consortium"/>
            <person name="Kohler A."/>
            <person name="Kuo A."/>
            <person name="Nagy L.G."/>
            <person name="Floudas D."/>
            <person name="Copeland A."/>
            <person name="Barry K.W."/>
            <person name="Cichocki N."/>
            <person name="Veneault-Fourrey C."/>
            <person name="LaButti K."/>
            <person name="Lindquist E.A."/>
            <person name="Lipzen A."/>
            <person name="Lundell T."/>
            <person name="Morin E."/>
            <person name="Murat C."/>
            <person name="Riley R."/>
            <person name="Ohm R."/>
            <person name="Sun H."/>
            <person name="Tunlid A."/>
            <person name="Henrissat B."/>
            <person name="Grigoriev I.V."/>
            <person name="Hibbett D.S."/>
            <person name="Martin F."/>
        </authorList>
    </citation>
    <scope>NUCLEOTIDE SEQUENCE [LARGE SCALE GENOMIC DNA]</scope>
    <source>
        <strain evidence="4">MUT 4182</strain>
    </source>
</reference>
<dbReference type="OrthoDB" id="2923771at2759"/>
<feature type="transmembrane region" description="Helical" evidence="2">
    <location>
        <begin position="164"/>
        <end position="186"/>
    </location>
</feature>